<gene>
    <name evidence="4" type="primary">SKI3</name>
    <name evidence="4" type="ORF">BN1211_2265</name>
</gene>
<proteinExistence type="predicted"/>
<feature type="repeat" description="TPR" evidence="3">
    <location>
        <begin position="924"/>
        <end position="957"/>
    </location>
</feature>
<dbReference type="GO" id="GO:0055087">
    <property type="term" value="C:Ski complex"/>
    <property type="evidence" value="ECO:0007669"/>
    <property type="project" value="InterPro"/>
</dbReference>
<protein>
    <submittedName>
        <fullName evidence="4">SKI3 protein</fullName>
    </submittedName>
</protein>
<sequence>MSTKTYLKAAKQALQDNNPEYCCSLAENALELDPDCYFALIFIGKSNHLMGKLREAKEAYERAIRLKPDDLTAWKGLLLLVKTDDDYKTFFRVISDYLDVLSEQQHSIAETVGEISKYLDKFPSEDVMDEYKRQLLPDGRLQQATKGLLVKPEKALRDYLGHVRTRENRLLSSAKMKASGGAYDATTWNIYKNSNVPDLYVQLINIVDDDEDRRDLEDKYLSYKLQMLKAAPASSKLAISKDIKTIVEGMVVVNHSSFQAWSIYFDWLDPEDFDSLDPAVVTNFLKKFSGKPLGQVIHGLVLSDMCSLKVELKEQTTDEVSPEDDLENELVEKETFSQEELLALMLQGLESCKNSLFAYRIVISYQDHCNLYMDALYKCQQALSLLVQTTTSTGMLFKNTKRDLLVKYGNVLTHNEPPKHHKRANEIFDKVLQDFPGNTQARVGKSVILIERGELQEAKRILQEVVDEQDDTEALSELSWVEILLGNHEKGREGLKKALKDIKGNSLYILDQKALINWRLAKSYEMTGDIEKSYAQLVDSLRSASNYAPSFSALGEIYLNHFEDYQRATKCFLKAFEIDTSEVKAAWYLVKDLTSKGNWNRAEIYCHQIISSESARRRLGFDSWPYRVLGCSALEKQDEAKAVEWFQNAIRLQNSDTESWVGLGEAYISSGRLEAAIKVFQRALELDPDHWVAQYLMGMVQGQISDFDNSVETLENVLLQRPDEECIIAALQDSLIKYSQKCVSTGFFGKAVGVALKCLDYLERGNLSSVNFWGILNDFIQLFLQIQSKISEYPYERVFTMLKKANIDIDDELVASYIENDKQIELAALSLIYCNRACLALEPRARTVRSAVYYNMGLSLLVSYLITKNVQYRDESITTLKESIKLQNNYQEPWIALGVASVSINPRVAQHCLIKASSIDSKNVVIWSNLALLYLRYEDSSLASETYKRGQSLNPTAPISWLGQAFTLKQQGDHDMASHLFTHSFILANGRNPTAQIAYGYNICMKRIGKGDEVKDVDAVLELSSACHGMVQYLKHYPLDTFGLELTCLILERLSDYELGKELCGNLLTQLETSFEETEDDTILKSFTRVKAQYARFELGLSNYQESIASCLECLDLGDDDKTVVSCRTVMGLCHFFLDEFDDALDQFKQVLTLSEDAKRLVVLIAQVLFVYDTEETKQAALDQLFNNIEEHGSSLLVTLVIGAISIVEDLTDYLTIVKSELASLPLSELMNDRFRNVPYLISQINRRQGEADLGVWQRFAVLFPDDLRVWDHLDKSTALKIAIRGKVTSQELSNCYAEAGNLKDIQRSLFIAPWNCESVKALKGCF</sequence>
<dbReference type="GO" id="GO:0006401">
    <property type="term" value="P:RNA catabolic process"/>
    <property type="evidence" value="ECO:0007669"/>
    <property type="project" value="InterPro"/>
</dbReference>
<dbReference type="InterPro" id="IPR011990">
    <property type="entry name" value="TPR-like_helical_dom_sf"/>
</dbReference>
<dbReference type="SMART" id="SM00028">
    <property type="entry name" value="TPR"/>
    <property type="match status" value="11"/>
</dbReference>
<evidence type="ECO:0000313" key="4">
    <source>
        <dbReference type="EMBL" id="CEP22008.1"/>
    </source>
</evidence>
<dbReference type="Proteomes" id="UP000038830">
    <property type="component" value="Unassembled WGS sequence"/>
</dbReference>
<accession>A0A0H5C2E7</accession>
<dbReference type="InterPro" id="IPR040962">
    <property type="entry name" value="TPR_22"/>
</dbReference>
<evidence type="ECO:0000313" key="5">
    <source>
        <dbReference type="Proteomes" id="UP000038830"/>
    </source>
</evidence>
<evidence type="ECO:0000256" key="3">
    <source>
        <dbReference type="PROSITE-ProRule" id="PRU00339"/>
    </source>
</evidence>
<evidence type="ECO:0000256" key="2">
    <source>
        <dbReference type="ARBA" id="ARBA00022803"/>
    </source>
</evidence>
<keyword evidence="1" id="KW-0677">Repeat</keyword>
<dbReference type="Gene3D" id="1.25.40.10">
    <property type="entry name" value="Tetratricopeptide repeat domain"/>
    <property type="match status" value="5"/>
</dbReference>
<evidence type="ECO:0000256" key="1">
    <source>
        <dbReference type="ARBA" id="ARBA00022737"/>
    </source>
</evidence>
<reference evidence="5" key="1">
    <citation type="journal article" date="2015" name="J. Biotechnol.">
        <title>The structure of the Cyberlindnera jadinii genome and its relation to Candida utilis analyzed by the occurrence of single nucleotide polymorphisms.</title>
        <authorList>
            <person name="Rupp O."/>
            <person name="Brinkrolf K."/>
            <person name="Buerth C."/>
            <person name="Kunigo M."/>
            <person name="Schneider J."/>
            <person name="Jaenicke S."/>
            <person name="Goesmann A."/>
            <person name="Puehler A."/>
            <person name="Jaeger K.-E."/>
            <person name="Ernst J.F."/>
        </authorList>
    </citation>
    <scope>NUCLEOTIDE SEQUENCE [LARGE SCALE GENOMIC DNA]</scope>
    <source>
        <strain evidence="5">ATCC 18201 / CBS 1600 / BCRC 20928 / JCM 3617 / NBRC 0987 / NRRL Y-1542</strain>
    </source>
</reference>
<dbReference type="PROSITE" id="PS50005">
    <property type="entry name" value="TPR"/>
    <property type="match status" value="4"/>
</dbReference>
<dbReference type="Pfam" id="PF14559">
    <property type="entry name" value="TPR_19"/>
    <property type="match status" value="1"/>
</dbReference>
<dbReference type="Pfam" id="PF13181">
    <property type="entry name" value="TPR_8"/>
    <property type="match status" value="2"/>
</dbReference>
<organism evidence="4 5">
    <name type="scientific">Cyberlindnera jadinii (strain ATCC 18201 / CBS 1600 / BCRC 20928 / JCM 3617 / NBRC 0987 / NRRL Y-1542)</name>
    <name type="common">Torula yeast</name>
    <name type="synonym">Candida utilis</name>
    <dbReference type="NCBI Taxonomy" id="983966"/>
    <lineage>
        <taxon>Eukaryota</taxon>
        <taxon>Fungi</taxon>
        <taxon>Dikarya</taxon>
        <taxon>Ascomycota</taxon>
        <taxon>Saccharomycotina</taxon>
        <taxon>Saccharomycetes</taxon>
        <taxon>Phaffomycetales</taxon>
        <taxon>Phaffomycetaceae</taxon>
        <taxon>Cyberlindnera</taxon>
    </lineage>
</organism>
<dbReference type="PROSITE" id="PS50293">
    <property type="entry name" value="TPR_REGION"/>
    <property type="match status" value="1"/>
</dbReference>
<feature type="repeat" description="TPR" evidence="3">
    <location>
        <begin position="37"/>
        <end position="70"/>
    </location>
</feature>
<dbReference type="Pfam" id="PF18833">
    <property type="entry name" value="TPR_22"/>
    <property type="match status" value="1"/>
</dbReference>
<feature type="repeat" description="TPR" evidence="3">
    <location>
        <begin position="657"/>
        <end position="690"/>
    </location>
</feature>
<dbReference type="InterPro" id="IPR039226">
    <property type="entry name" value="Ski3/TTC37"/>
</dbReference>
<dbReference type="SUPFAM" id="SSF48452">
    <property type="entry name" value="TPR-like"/>
    <property type="match status" value="3"/>
</dbReference>
<keyword evidence="2 3" id="KW-0802">TPR repeat</keyword>
<feature type="repeat" description="TPR" evidence="3">
    <location>
        <begin position="1125"/>
        <end position="1158"/>
    </location>
</feature>
<dbReference type="PANTHER" id="PTHR15704">
    <property type="entry name" value="SUPERKILLER 3 PROTEIN-RELATED"/>
    <property type="match status" value="1"/>
</dbReference>
<dbReference type="PANTHER" id="PTHR15704:SF7">
    <property type="entry name" value="SUPERKILLER COMPLEX PROTEIN 3"/>
    <property type="match status" value="1"/>
</dbReference>
<dbReference type="EMBL" id="CDQK01000002">
    <property type="protein sequence ID" value="CEP22008.1"/>
    <property type="molecule type" value="Genomic_DNA"/>
</dbReference>
<name>A0A0H5C2E7_CYBJN</name>
<dbReference type="InterPro" id="IPR019734">
    <property type="entry name" value="TPR_rpt"/>
</dbReference>